<protein>
    <submittedName>
        <fullName evidence="2">Uncharacterized protein</fullName>
    </submittedName>
</protein>
<reference evidence="3" key="1">
    <citation type="journal article" date="2023" name="Commun. Biol.">
        <title>Genome analysis of Parmales, the sister group of diatoms, reveals the evolutionary specialization of diatoms from phago-mixotrophs to photoautotrophs.</title>
        <authorList>
            <person name="Ban H."/>
            <person name="Sato S."/>
            <person name="Yoshikawa S."/>
            <person name="Yamada K."/>
            <person name="Nakamura Y."/>
            <person name="Ichinomiya M."/>
            <person name="Sato N."/>
            <person name="Blanc-Mathieu R."/>
            <person name="Endo H."/>
            <person name="Kuwata A."/>
            <person name="Ogata H."/>
        </authorList>
    </citation>
    <scope>NUCLEOTIDE SEQUENCE [LARGE SCALE GENOMIC DNA]</scope>
</reference>
<accession>A0A9W7B7W4</accession>
<dbReference type="AlphaFoldDB" id="A0A9W7B7W4"/>
<evidence type="ECO:0000313" key="2">
    <source>
        <dbReference type="EMBL" id="GMH85761.1"/>
    </source>
</evidence>
<sequence length="99" mass="10823">MSNSVASESNEVHDIRETGGKRGEGDEGEGRGKDIIDVPQAESLTISTEVPTVPAKTVSTAPASVDQSMHTPRFRRHFVEYVLVDTLVVLRLTSKPWMS</sequence>
<organism evidence="2 3">
    <name type="scientific">Triparma laevis f. inornata</name>
    <dbReference type="NCBI Taxonomy" id="1714386"/>
    <lineage>
        <taxon>Eukaryota</taxon>
        <taxon>Sar</taxon>
        <taxon>Stramenopiles</taxon>
        <taxon>Ochrophyta</taxon>
        <taxon>Bolidophyceae</taxon>
        <taxon>Parmales</taxon>
        <taxon>Triparmaceae</taxon>
        <taxon>Triparma</taxon>
    </lineage>
</organism>
<name>A0A9W7B7W4_9STRA</name>
<comment type="caution">
    <text evidence="2">The sequence shown here is derived from an EMBL/GenBank/DDBJ whole genome shotgun (WGS) entry which is preliminary data.</text>
</comment>
<proteinExistence type="predicted"/>
<feature type="region of interest" description="Disordered" evidence="1">
    <location>
        <begin position="1"/>
        <end position="51"/>
    </location>
</feature>
<dbReference type="Proteomes" id="UP001162640">
    <property type="component" value="Unassembled WGS sequence"/>
</dbReference>
<evidence type="ECO:0000256" key="1">
    <source>
        <dbReference type="SAM" id="MobiDB-lite"/>
    </source>
</evidence>
<evidence type="ECO:0000313" key="3">
    <source>
        <dbReference type="Proteomes" id="UP001162640"/>
    </source>
</evidence>
<dbReference type="EMBL" id="BLQM01000364">
    <property type="protein sequence ID" value="GMH85761.1"/>
    <property type="molecule type" value="Genomic_DNA"/>
</dbReference>
<feature type="compositionally biased region" description="Basic and acidic residues" evidence="1">
    <location>
        <begin position="10"/>
        <end position="36"/>
    </location>
</feature>
<gene>
    <name evidence="2" type="ORF">TL16_g10335</name>
</gene>